<dbReference type="PANTHER" id="PTHR47331">
    <property type="entry name" value="PHD-TYPE DOMAIN-CONTAINING PROTEIN"/>
    <property type="match status" value="1"/>
</dbReference>
<comment type="caution">
    <text evidence="1">The sequence shown here is derived from an EMBL/GenBank/DDBJ whole genome shotgun (WGS) entry which is preliminary data.</text>
</comment>
<dbReference type="GO" id="GO:0003676">
    <property type="term" value="F:nucleic acid binding"/>
    <property type="evidence" value="ECO:0007669"/>
    <property type="project" value="InterPro"/>
</dbReference>
<evidence type="ECO:0000313" key="1">
    <source>
        <dbReference type="EMBL" id="GBM24697.1"/>
    </source>
</evidence>
<dbReference type="InterPro" id="IPR012337">
    <property type="entry name" value="RNaseH-like_sf"/>
</dbReference>
<dbReference type="PANTHER" id="PTHR47331:SF2">
    <property type="match status" value="1"/>
</dbReference>
<proteinExistence type="predicted"/>
<protein>
    <recommendedName>
        <fullName evidence="3">Integrase catalytic domain-containing protein</fullName>
    </recommendedName>
</protein>
<dbReference type="Gene3D" id="3.30.420.10">
    <property type="entry name" value="Ribonuclease H-like superfamily/Ribonuclease H"/>
    <property type="match status" value="1"/>
</dbReference>
<reference evidence="1 2" key="1">
    <citation type="journal article" date="2019" name="Sci. Rep.">
        <title>Orb-weaving spider Araneus ventricosus genome elucidates the spidroin gene catalogue.</title>
        <authorList>
            <person name="Kono N."/>
            <person name="Nakamura H."/>
            <person name="Ohtoshi R."/>
            <person name="Moran D.A.P."/>
            <person name="Shinohara A."/>
            <person name="Yoshida Y."/>
            <person name="Fujiwara M."/>
            <person name="Mori M."/>
            <person name="Tomita M."/>
            <person name="Arakawa K."/>
        </authorList>
    </citation>
    <scope>NUCLEOTIDE SEQUENCE [LARGE SCALE GENOMIC DNA]</scope>
</reference>
<dbReference type="InterPro" id="IPR036397">
    <property type="entry name" value="RNaseH_sf"/>
</dbReference>
<evidence type="ECO:0000313" key="2">
    <source>
        <dbReference type="Proteomes" id="UP000499080"/>
    </source>
</evidence>
<name>A0A4Y2E7H3_ARAVE</name>
<evidence type="ECO:0008006" key="3">
    <source>
        <dbReference type="Google" id="ProtNLM"/>
    </source>
</evidence>
<gene>
    <name evidence="1" type="ORF">AVEN_46194_1</name>
</gene>
<dbReference type="Proteomes" id="UP000499080">
    <property type="component" value="Unassembled WGS sequence"/>
</dbReference>
<dbReference type="EMBL" id="BGPR01000525">
    <property type="protein sequence ID" value="GBM24697.1"/>
    <property type="molecule type" value="Genomic_DNA"/>
</dbReference>
<dbReference type="SUPFAM" id="SSF53098">
    <property type="entry name" value="Ribonuclease H-like"/>
    <property type="match status" value="1"/>
</dbReference>
<keyword evidence="2" id="KW-1185">Reference proteome</keyword>
<organism evidence="1 2">
    <name type="scientific">Araneus ventricosus</name>
    <name type="common">Orbweaver spider</name>
    <name type="synonym">Epeira ventricosa</name>
    <dbReference type="NCBI Taxonomy" id="182803"/>
    <lineage>
        <taxon>Eukaryota</taxon>
        <taxon>Metazoa</taxon>
        <taxon>Ecdysozoa</taxon>
        <taxon>Arthropoda</taxon>
        <taxon>Chelicerata</taxon>
        <taxon>Arachnida</taxon>
        <taxon>Araneae</taxon>
        <taxon>Araneomorphae</taxon>
        <taxon>Entelegynae</taxon>
        <taxon>Araneoidea</taxon>
        <taxon>Araneidae</taxon>
        <taxon>Araneus</taxon>
    </lineage>
</organism>
<dbReference type="AlphaFoldDB" id="A0A4Y2E7H3"/>
<accession>A0A4Y2E7H3</accession>
<dbReference type="OrthoDB" id="5919196at2759"/>
<sequence length="250" mass="28246">MFCREEGPLAPRALPRRQGDASAVALFLVLQALNLARSWNAPVFFFMSSHLEKYCKSAHCPIGEGKGDREPRSNYWILRRREAIKRVIHRFLPCRISKATRGTQIEAPLPTDKATPCIPFSTTGIDFRGPLLYVGNSKLLDTAYIALFTCSTVRVLHVQLVSDLTTDKFLMALQRFVGGRGLPYTDNAATFHAASKELISLWNSLISTKVQQFYDINGIKWKFIVSRAAWWERLIGLTKQCLRKSLAQPS</sequence>